<dbReference type="EMBL" id="LAZR01025155">
    <property type="protein sequence ID" value="KKL72818.1"/>
    <property type="molecule type" value="Genomic_DNA"/>
</dbReference>
<sequence length="95" mass="10967">MKKPLKLPRKTSKAYREIFRQGHMNGYQRGLDTAQDTADKVVVKNDMEVEKYRVEGLKLAGQAVESLARLGEAYARIIMYGSDQRYPKKNERQGF</sequence>
<evidence type="ECO:0000313" key="1">
    <source>
        <dbReference type="EMBL" id="KKL72818.1"/>
    </source>
</evidence>
<gene>
    <name evidence="1" type="ORF">LCGC14_2081140</name>
</gene>
<name>A0A0F9EFH6_9ZZZZ</name>
<organism evidence="1">
    <name type="scientific">marine sediment metagenome</name>
    <dbReference type="NCBI Taxonomy" id="412755"/>
    <lineage>
        <taxon>unclassified sequences</taxon>
        <taxon>metagenomes</taxon>
        <taxon>ecological metagenomes</taxon>
    </lineage>
</organism>
<accession>A0A0F9EFH6</accession>
<protein>
    <submittedName>
        <fullName evidence="1">Uncharacterized protein</fullName>
    </submittedName>
</protein>
<reference evidence="1" key="1">
    <citation type="journal article" date="2015" name="Nature">
        <title>Complex archaea that bridge the gap between prokaryotes and eukaryotes.</title>
        <authorList>
            <person name="Spang A."/>
            <person name="Saw J.H."/>
            <person name="Jorgensen S.L."/>
            <person name="Zaremba-Niedzwiedzka K."/>
            <person name="Martijn J."/>
            <person name="Lind A.E."/>
            <person name="van Eijk R."/>
            <person name="Schleper C."/>
            <person name="Guy L."/>
            <person name="Ettema T.J."/>
        </authorList>
    </citation>
    <scope>NUCLEOTIDE SEQUENCE</scope>
</reference>
<proteinExistence type="predicted"/>
<dbReference type="AlphaFoldDB" id="A0A0F9EFH6"/>
<comment type="caution">
    <text evidence="1">The sequence shown here is derived from an EMBL/GenBank/DDBJ whole genome shotgun (WGS) entry which is preliminary data.</text>
</comment>